<feature type="signal peptide" evidence="2">
    <location>
        <begin position="1"/>
        <end position="19"/>
    </location>
</feature>
<comment type="caution">
    <text evidence="4">The sequence shown here is derived from an EMBL/GenBank/DDBJ whole genome shotgun (WGS) entry which is preliminary data.</text>
</comment>
<accession>A0A5C5UMF2</accession>
<evidence type="ECO:0000259" key="3">
    <source>
        <dbReference type="SMART" id="SM00894"/>
    </source>
</evidence>
<proteinExistence type="predicted"/>
<feature type="region of interest" description="Disordered" evidence="1">
    <location>
        <begin position="256"/>
        <end position="278"/>
    </location>
</feature>
<dbReference type="InterPro" id="IPR011089">
    <property type="entry name" value="GmrSD_C"/>
</dbReference>
<evidence type="ECO:0000256" key="1">
    <source>
        <dbReference type="SAM" id="MobiDB-lite"/>
    </source>
</evidence>
<keyword evidence="5" id="KW-1185">Reference proteome</keyword>
<dbReference type="Pfam" id="PF05901">
    <property type="entry name" value="Excalibur"/>
    <property type="match status" value="1"/>
</dbReference>
<gene>
    <name evidence="4" type="ORF">FRX94_05560</name>
</gene>
<dbReference type="SMART" id="SM00894">
    <property type="entry name" value="Excalibur"/>
    <property type="match status" value="1"/>
</dbReference>
<dbReference type="Pfam" id="PF07510">
    <property type="entry name" value="GmrSD_C"/>
    <property type="match status" value="1"/>
</dbReference>
<reference evidence="4 5" key="1">
    <citation type="submission" date="2019-08" db="EMBL/GenBank/DDBJ databases">
        <authorList>
            <person name="Lei W."/>
        </authorList>
    </citation>
    <scope>NUCLEOTIDE SEQUENCE [LARGE SCALE GENOMIC DNA]</scope>
    <source>
        <strain evidence="4 5">CCUG 58627</strain>
    </source>
</reference>
<sequence>MRFAWICALTLLLTGCAGSQIIDTKPLPQPEQEFPELNALPVKGRAPKTGYSREAFGERWSDNVTVDGGHNGCDTRNDILGRDLVNITFKPGTRDCLVLSGTLQDPYTNTQIAFERGEATSPLVQIDHVVSLSNAWQTGAQQLTPEQRQDFANDPRNLLAVDGPTNQQKSDGDAATWLPPNAAFRCEYVQRQIEVKASYGLWVTPPEKEAMARVLASCGQQQMPADPTPAPSQEDSDVLYPDCKAARAAGAAPIYRGQPGYRPEMDGDGDGIACESAR</sequence>
<evidence type="ECO:0000313" key="4">
    <source>
        <dbReference type="EMBL" id="TWT26525.1"/>
    </source>
</evidence>
<dbReference type="PROSITE" id="PS51257">
    <property type="entry name" value="PROKAR_LIPOPROTEIN"/>
    <property type="match status" value="1"/>
</dbReference>
<dbReference type="EMBL" id="VOHM01000009">
    <property type="protein sequence ID" value="TWT26525.1"/>
    <property type="molecule type" value="Genomic_DNA"/>
</dbReference>
<dbReference type="OrthoDB" id="5196645at2"/>
<dbReference type="PANTHER" id="PTHR24094:SF15">
    <property type="entry name" value="AMP-DEPENDENT SYNTHETASE_LIGASE DOMAIN-CONTAINING PROTEIN-RELATED"/>
    <property type="match status" value="1"/>
</dbReference>
<evidence type="ECO:0000313" key="5">
    <source>
        <dbReference type="Proteomes" id="UP000320791"/>
    </source>
</evidence>
<feature type="chain" id="PRO_5038597908" evidence="2">
    <location>
        <begin position="20"/>
        <end position="278"/>
    </location>
</feature>
<evidence type="ECO:0000256" key="2">
    <source>
        <dbReference type="SAM" id="SignalP"/>
    </source>
</evidence>
<dbReference type="AlphaFoldDB" id="A0A5C5UMF2"/>
<keyword evidence="2" id="KW-0732">Signal</keyword>
<dbReference type="RefSeq" id="WP_146324140.1">
    <property type="nucleotide sequence ID" value="NZ_BAABLR010000074.1"/>
</dbReference>
<dbReference type="PANTHER" id="PTHR24094">
    <property type="entry name" value="SECRETED PROTEIN"/>
    <property type="match status" value="1"/>
</dbReference>
<name>A0A5C5UMF2_9CORY</name>
<protein>
    <submittedName>
        <fullName evidence="4">DUF1524 domain-containing protein</fullName>
    </submittedName>
</protein>
<feature type="domain" description="Excalibur calcium-binding" evidence="3">
    <location>
        <begin position="239"/>
        <end position="275"/>
    </location>
</feature>
<dbReference type="Proteomes" id="UP000320791">
    <property type="component" value="Unassembled WGS sequence"/>
</dbReference>
<dbReference type="InterPro" id="IPR008613">
    <property type="entry name" value="Excalibur_Ca-bd_domain"/>
</dbReference>
<organism evidence="4 5">
    <name type="scientific">Corynebacterium canis</name>
    <dbReference type="NCBI Taxonomy" id="679663"/>
    <lineage>
        <taxon>Bacteria</taxon>
        <taxon>Bacillati</taxon>
        <taxon>Actinomycetota</taxon>
        <taxon>Actinomycetes</taxon>
        <taxon>Mycobacteriales</taxon>
        <taxon>Corynebacteriaceae</taxon>
        <taxon>Corynebacterium</taxon>
    </lineage>
</organism>